<dbReference type="Pfam" id="PF05008">
    <property type="entry name" value="V-SNARE"/>
    <property type="match status" value="1"/>
</dbReference>
<reference evidence="11" key="1">
    <citation type="submission" date="2015-12" db="EMBL/GenBank/DDBJ databases">
        <title>Update maize B73 reference genome by single molecule sequencing technologies.</title>
        <authorList>
            <consortium name="Maize Genome Sequencing Project"/>
            <person name="Ware D."/>
        </authorList>
    </citation>
    <scope>NUCLEOTIDE SEQUENCE [LARGE SCALE GENOMIC DNA]</scope>
    <source>
        <tissue evidence="11">Seedling</tissue>
    </source>
</reference>
<dbReference type="EMBL" id="CM007649">
    <property type="protein sequence ID" value="ONM38856.1"/>
    <property type="molecule type" value="Genomic_DNA"/>
</dbReference>
<evidence type="ECO:0000256" key="9">
    <source>
        <dbReference type="SAM" id="Coils"/>
    </source>
</evidence>
<dbReference type="ExpressionAtlas" id="A0A1D6NEE9">
    <property type="expression patterns" value="baseline"/>
</dbReference>
<keyword evidence="6 9" id="KW-0175">Coiled coil</keyword>
<feature type="coiled-coil region" evidence="9">
    <location>
        <begin position="36"/>
        <end position="92"/>
    </location>
</feature>
<accession>A0A1D6NEE9</accession>
<evidence type="ECO:0000259" key="10">
    <source>
        <dbReference type="Pfam" id="PF05008"/>
    </source>
</evidence>
<dbReference type="SUPFAM" id="SSF47661">
    <property type="entry name" value="t-snare proteins"/>
    <property type="match status" value="1"/>
</dbReference>
<evidence type="ECO:0000256" key="7">
    <source>
        <dbReference type="ARBA" id="ARBA00023136"/>
    </source>
</evidence>
<dbReference type="GO" id="GO:0031090">
    <property type="term" value="C:organelle membrane"/>
    <property type="evidence" value="ECO:0007669"/>
    <property type="project" value="UniProtKB-ARBA"/>
</dbReference>
<dbReference type="GO" id="GO:0012505">
    <property type="term" value="C:endomembrane system"/>
    <property type="evidence" value="ECO:0007669"/>
    <property type="project" value="UniProtKB-SubCell"/>
</dbReference>
<dbReference type="Gene3D" id="1.20.58.400">
    <property type="entry name" value="t-snare proteins"/>
    <property type="match status" value="1"/>
</dbReference>
<evidence type="ECO:0000256" key="3">
    <source>
        <dbReference type="ARBA" id="ARBA00022692"/>
    </source>
</evidence>
<protein>
    <submittedName>
        <fullName evidence="11">Vesicle transport v-SNARE 12</fullName>
    </submittedName>
</protein>
<evidence type="ECO:0000256" key="2">
    <source>
        <dbReference type="ARBA" id="ARBA00022448"/>
    </source>
</evidence>
<dbReference type="PANTHER" id="PTHR21230">
    <property type="entry name" value="VESICLE TRANSPORT V-SNARE PROTEIN VTI1-RELATED"/>
    <property type="match status" value="1"/>
</dbReference>
<evidence type="ECO:0000256" key="6">
    <source>
        <dbReference type="ARBA" id="ARBA00023054"/>
    </source>
</evidence>
<proteinExistence type="inferred from homology"/>
<evidence type="ECO:0000313" key="11">
    <source>
        <dbReference type="EMBL" id="ONM38856.1"/>
    </source>
</evidence>
<dbReference type="AlphaFoldDB" id="A0A1D6NEE9"/>
<comment type="subcellular location">
    <subcellularLocation>
        <location evidence="8">Endomembrane system</location>
        <topology evidence="8">Single-pass type IV membrane protein</topology>
    </subcellularLocation>
</comment>
<organism evidence="11">
    <name type="scientific">Zea mays</name>
    <name type="common">Maize</name>
    <dbReference type="NCBI Taxonomy" id="4577"/>
    <lineage>
        <taxon>Eukaryota</taxon>
        <taxon>Viridiplantae</taxon>
        <taxon>Streptophyta</taxon>
        <taxon>Embryophyta</taxon>
        <taxon>Tracheophyta</taxon>
        <taxon>Spermatophyta</taxon>
        <taxon>Magnoliopsida</taxon>
        <taxon>Liliopsida</taxon>
        <taxon>Poales</taxon>
        <taxon>Poaceae</taxon>
        <taxon>PACMAD clade</taxon>
        <taxon>Panicoideae</taxon>
        <taxon>Andropogonodae</taxon>
        <taxon>Andropogoneae</taxon>
        <taxon>Tripsacinae</taxon>
        <taxon>Zea</taxon>
    </lineage>
</organism>
<dbReference type="GO" id="GO:0005737">
    <property type="term" value="C:cytoplasm"/>
    <property type="evidence" value="ECO:0007669"/>
    <property type="project" value="UniProtKB-ARBA"/>
</dbReference>
<dbReference type="InterPro" id="IPR010989">
    <property type="entry name" value="SNARE"/>
</dbReference>
<feature type="domain" description="Vesicle transport v-SNARE N-terminal" evidence="10">
    <location>
        <begin position="1"/>
        <end position="96"/>
    </location>
</feature>
<evidence type="ECO:0000256" key="8">
    <source>
        <dbReference type="ARBA" id="ARBA00046280"/>
    </source>
</evidence>
<name>A0A1D6NEE9_MAIZE</name>
<gene>
    <name evidence="11" type="ORF">ZEAMMB73_Zm00001d043700</name>
</gene>
<dbReference type="GO" id="GO:0016192">
    <property type="term" value="P:vesicle-mediated transport"/>
    <property type="evidence" value="ECO:0007669"/>
    <property type="project" value="InterPro"/>
</dbReference>
<keyword evidence="2" id="KW-0813">Transport</keyword>
<evidence type="ECO:0000256" key="4">
    <source>
        <dbReference type="ARBA" id="ARBA00022927"/>
    </source>
</evidence>
<keyword evidence="4" id="KW-0653">Protein transport</keyword>
<evidence type="ECO:0000256" key="1">
    <source>
        <dbReference type="ARBA" id="ARBA00006108"/>
    </source>
</evidence>
<comment type="similarity">
    <text evidence="1">Belongs to the VTI1 family.</text>
</comment>
<sequence>MSEVFEGYERQYCEASASLSRKCTAASALDGVVLSAEKKKQKLSEIQSGVEEAESLIRKMDLEARNLQPSIKAGLLAKLREYKSDLNNVKSELKRISAPNARQATREELLESGMADTLAVSYSIFTHVILGVLSHGSGVY</sequence>
<dbReference type="GO" id="GO:0006886">
    <property type="term" value="P:intracellular protein transport"/>
    <property type="evidence" value="ECO:0007669"/>
    <property type="project" value="InterPro"/>
</dbReference>
<keyword evidence="7" id="KW-0472">Membrane</keyword>
<dbReference type="InterPro" id="IPR007705">
    <property type="entry name" value="Vesicle_trsprt_v-SNARE_N"/>
</dbReference>
<dbReference type="FunFam" id="1.20.58.400:FF:000001">
    <property type="entry name" value="Vesicle transport through interaction with t-SNAREs homolog 1A"/>
    <property type="match status" value="1"/>
</dbReference>
<dbReference type="InterPro" id="IPR038407">
    <property type="entry name" value="v-SNARE_N_sf"/>
</dbReference>
<keyword evidence="3" id="KW-0812">Transmembrane</keyword>
<keyword evidence="5" id="KW-1133">Transmembrane helix</keyword>
<evidence type="ECO:0000256" key="5">
    <source>
        <dbReference type="ARBA" id="ARBA00022989"/>
    </source>
</evidence>
<dbReference type="PANTHER" id="PTHR21230:SF26">
    <property type="entry name" value="VESICLE TRANSPORT THROUGH INTERACTION WITH T-SNARES HOMOLOG 1A"/>
    <property type="match status" value="1"/>
</dbReference>